<dbReference type="Pfam" id="PF19883">
    <property type="entry name" value="DUF6356"/>
    <property type="match status" value="1"/>
</dbReference>
<evidence type="ECO:0000313" key="2">
    <source>
        <dbReference type="Proteomes" id="UP000321085"/>
    </source>
</evidence>
<evidence type="ECO:0000313" key="1">
    <source>
        <dbReference type="EMBL" id="GEO16778.1"/>
    </source>
</evidence>
<dbReference type="EMBL" id="BJYU01000074">
    <property type="protein sequence ID" value="GEO16778.1"/>
    <property type="molecule type" value="Genomic_DNA"/>
</dbReference>
<proteinExistence type="predicted"/>
<name>A0A512BXU7_9HYPH</name>
<dbReference type="Proteomes" id="UP000321085">
    <property type="component" value="Unassembled WGS sequence"/>
</dbReference>
<comment type="caution">
    <text evidence="1">The sequence shown here is derived from an EMBL/GenBank/DDBJ whole genome shotgun (WGS) entry which is preliminary data.</text>
</comment>
<dbReference type="OrthoDB" id="7652114at2"/>
<dbReference type="InterPro" id="IPR045936">
    <property type="entry name" value="DUF6356"/>
</dbReference>
<evidence type="ECO:0008006" key="3">
    <source>
        <dbReference type="Google" id="ProtNLM"/>
    </source>
</evidence>
<organism evidence="1 2">
    <name type="scientific">Microvirga aerophila</name>
    <dbReference type="NCBI Taxonomy" id="670291"/>
    <lineage>
        <taxon>Bacteria</taxon>
        <taxon>Pseudomonadati</taxon>
        <taxon>Pseudomonadota</taxon>
        <taxon>Alphaproteobacteria</taxon>
        <taxon>Hyphomicrobiales</taxon>
        <taxon>Methylobacteriaceae</taxon>
        <taxon>Microvirga</taxon>
    </lineage>
</organism>
<protein>
    <recommendedName>
        <fullName evidence="3">Capsule biosynthesis protein</fullName>
    </recommendedName>
</protein>
<sequence length="88" mass="9534">MSLKRLFTEHPESVGESYFEHMGVALSFAGPLIKAGLAALVHAFLPFLCTSTASSTVKQLYARMVNRVPRSAPQSAVLDGMPSWDPVI</sequence>
<gene>
    <name evidence="1" type="ORF">MAE02_44740</name>
</gene>
<accession>A0A512BXU7</accession>
<reference evidence="1 2" key="1">
    <citation type="submission" date="2019-07" db="EMBL/GenBank/DDBJ databases">
        <title>Whole genome shotgun sequence of Microvirga aerophila NBRC 106136.</title>
        <authorList>
            <person name="Hosoyama A."/>
            <person name="Uohara A."/>
            <person name="Ohji S."/>
            <person name="Ichikawa N."/>
        </authorList>
    </citation>
    <scope>NUCLEOTIDE SEQUENCE [LARGE SCALE GENOMIC DNA]</scope>
    <source>
        <strain evidence="1 2">NBRC 106136</strain>
    </source>
</reference>
<keyword evidence="2" id="KW-1185">Reference proteome</keyword>
<dbReference type="AlphaFoldDB" id="A0A512BXU7"/>
<dbReference type="RefSeq" id="WP_114186019.1">
    <property type="nucleotide sequence ID" value="NZ_BJYU01000074.1"/>
</dbReference>